<dbReference type="AlphaFoldDB" id="U1GRS8"/>
<dbReference type="OrthoDB" id="3946741at2759"/>
<dbReference type="eggNOG" id="ENOG502S2Z9">
    <property type="taxonomic scope" value="Eukaryota"/>
</dbReference>
<dbReference type="EMBL" id="KE720872">
    <property type="protein sequence ID" value="ERF74681.1"/>
    <property type="molecule type" value="Genomic_DNA"/>
</dbReference>
<evidence type="ECO:0000256" key="2">
    <source>
        <dbReference type="SAM" id="Phobius"/>
    </source>
</evidence>
<dbReference type="GeneID" id="19235872"/>
<feature type="compositionally biased region" description="Acidic residues" evidence="1">
    <location>
        <begin position="416"/>
        <end position="427"/>
    </location>
</feature>
<feature type="region of interest" description="Disordered" evidence="1">
    <location>
        <begin position="148"/>
        <end position="203"/>
    </location>
</feature>
<feature type="compositionally biased region" description="Polar residues" evidence="1">
    <location>
        <begin position="95"/>
        <end position="111"/>
    </location>
</feature>
<keyword evidence="4" id="KW-1185">Reference proteome</keyword>
<dbReference type="Proteomes" id="UP000019373">
    <property type="component" value="Unassembled WGS sequence"/>
</dbReference>
<protein>
    <submittedName>
        <fullName evidence="3">Uncharacterized protein</fullName>
    </submittedName>
</protein>
<feature type="compositionally biased region" description="Low complexity" evidence="1">
    <location>
        <begin position="520"/>
        <end position="530"/>
    </location>
</feature>
<feature type="region of interest" description="Disordered" evidence="1">
    <location>
        <begin position="1"/>
        <end position="111"/>
    </location>
</feature>
<dbReference type="OMA" id="GCIYLSC"/>
<feature type="compositionally biased region" description="Low complexity" evidence="1">
    <location>
        <begin position="35"/>
        <end position="46"/>
    </location>
</feature>
<feature type="transmembrane region" description="Helical" evidence="2">
    <location>
        <begin position="117"/>
        <end position="139"/>
    </location>
</feature>
<gene>
    <name evidence="3" type="ORF">EPUS_00811</name>
</gene>
<keyword evidence="2" id="KW-0472">Membrane</keyword>
<evidence type="ECO:0000313" key="3">
    <source>
        <dbReference type="EMBL" id="ERF74681.1"/>
    </source>
</evidence>
<dbReference type="HOGENOM" id="CLU_490020_0_0_1"/>
<keyword evidence="2" id="KW-1133">Transmembrane helix</keyword>
<feature type="compositionally biased region" description="Low complexity" evidence="1">
    <location>
        <begin position="392"/>
        <end position="412"/>
    </location>
</feature>
<dbReference type="RefSeq" id="XP_007799782.1">
    <property type="nucleotide sequence ID" value="XM_007801591.1"/>
</dbReference>
<proteinExistence type="predicted"/>
<feature type="region of interest" description="Disordered" evidence="1">
    <location>
        <begin position="284"/>
        <end position="308"/>
    </location>
</feature>
<feature type="region of interest" description="Disordered" evidence="1">
    <location>
        <begin position="379"/>
        <end position="636"/>
    </location>
</feature>
<feature type="compositionally biased region" description="Basic and acidic residues" evidence="1">
    <location>
        <begin position="477"/>
        <end position="488"/>
    </location>
</feature>
<feature type="compositionally biased region" description="Polar residues" evidence="1">
    <location>
        <begin position="1"/>
        <end position="14"/>
    </location>
</feature>
<reference evidence="4" key="1">
    <citation type="journal article" date="2014" name="BMC Genomics">
        <title>Genome characteristics reveal the impact of lichenization on lichen-forming fungus Endocarpon pusillum Hedwig (Verrucariales, Ascomycota).</title>
        <authorList>
            <person name="Wang Y.-Y."/>
            <person name="Liu B."/>
            <person name="Zhang X.-Y."/>
            <person name="Zhou Q.-M."/>
            <person name="Zhang T."/>
            <person name="Li H."/>
            <person name="Yu Y.-F."/>
            <person name="Zhang X.-L."/>
            <person name="Hao X.-Y."/>
            <person name="Wang M."/>
            <person name="Wang L."/>
            <person name="Wei J.-C."/>
        </authorList>
    </citation>
    <scope>NUCLEOTIDE SEQUENCE [LARGE SCALE GENOMIC DNA]</scope>
    <source>
        <strain evidence="4">Z07020 / HMAS-L-300199</strain>
    </source>
</reference>
<feature type="compositionally biased region" description="Polar residues" evidence="1">
    <location>
        <begin position="24"/>
        <end position="34"/>
    </location>
</feature>
<keyword evidence="2" id="KW-0812">Transmembrane</keyword>
<feature type="compositionally biased region" description="Low complexity" evidence="1">
    <location>
        <begin position="56"/>
        <end position="84"/>
    </location>
</feature>
<feature type="compositionally biased region" description="Polar residues" evidence="1">
    <location>
        <begin position="495"/>
        <end position="505"/>
    </location>
</feature>
<organism evidence="3 4">
    <name type="scientific">Endocarpon pusillum (strain Z07020 / HMAS-L-300199)</name>
    <name type="common">Lichen-forming fungus</name>
    <dbReference type="NCBI Taxonomy" id="1263415"/>
    <lineage>
        <taxon>Eukaryota</taxon>
        <taxon>Fungi</taxon>
        <taxon>Dikarya</taxon>
        <taxon>Ascomycota</taxon>
        <taxon>Pezizomycotina</taxon>
        <taxon>Eurotiomycetes</taxon>
        <taxon>Chaetothyriomycetidae</taxon>
        <taxon>Verrucariales</taxon>
        <taxon>Verrucariaceae</taxon>
        <taxon>Endocarpon</taxon>
    </lineage>
</organism>
<feature type="compositionally biased region" description="Basic and acidic residues" evidence="1">
    <location>
        <begin position="626"/>
        <end position="636"/>
    </location>
</feature>
<accession>U1GRS8</accession>
<sequence>MATSNLTPGSNAFSSALPPAIGPPTTTSVDTTQIATATGAPSTTPAPFSPLPPFPTSSSISSFRETASASPSTSTASVSSSTTTQPAESDAARTSGLSPTVAPTTSSEQGSLNTGQIVGICLAAVAIFGFVLGALLFLYRRRREINRKRRGSRWSDSIEKQPPSPFSPADHHIEAGVSNPRAATPDHSQRFYAPPTKTQEKRRSFWRRSIKPEDIGVAVSPEVVQAGSPTSISSQRTTSQLLPEFPHYSLWPAPLKKSQQNAATFEQRRQPERPTVTFPSTFVERKKANKPPRIVSSRTGNGLPTDPRAQMYRLGQAKSVNDKIPLTPVYDNGNVSMASGAILPPRQNNFLQPGHPSQAQRKYDPYLQDQKVAPNPIPAQTIKLLPPSPPGAHSEASSSRRAPPLRRGSSASDATNIEDDEDTTPEQETDKQLRPTPLSPVLESPRHYSLSPIERLTSPLNDLAYPSPPRPAAISKQAEKQPRPRVVEFADPLGRTSSPSRTPTEAASRRDHLILDERSLLSTASSSASSPLRKRDESPSTLLAKRKGDRAADQMLQHGLRLSSSAANALPRSRYQVNNQNETRARKGSDTENDNGMNTVLKTPPPKGGQGLKSPPFWTPKLTPTRRGEDLFLRVE</sequence>
<feature type="compositionally biased region" description="Basic and acidic residues" evidence="1">
    <location>
        <begin position="507"/>
        <end position="519"/>
    </location>
</feature>
<evidence type="ECO:0000313" key="4">
    <source>
        <dbReference type="Proteomes" id="UP000019373"/>
    </source>
</evidence>
<evidence type="ECO:0000256" key="1">
    <source>
        <dbReference type="SAM" id="MobiDB-lite"/>
    </source>
</evidence>
<name>U1GRS8_ENDPU</name>